<gene>
    <name evidence="2" type="ORF">FAZ69_25945</name>
</gene>
<keyword evidence="3" id="KW-1185">Reference proteome</keyword>
<dbReference type="Proteomes" id="UP000305539">
    <property type="component" value="Unassembled WGS sequence"/>
</dbReference>
<feature type="transmembrane region" description="Helical" evidence="1">
    <location>
        <begin position="60"/>
        <end position="82"/>
    </location>
</feature>
<proteinExistence type="predicted"/>
<keyword evidence="1" id="KW-0472">Membrane</keyword>
<organism evidence="2 3">
    <name type="scientific">Trinickia terrae</name>
    <dbReference type="NCBI Taxonomy" id="2571161"/>
    <lineage>
        <taxon>Bacteria</taxon>
        <taxon>Pseudomonadati</taxon>
        <taxon>Pseudomonadota</taxon>
        <taxon>Betaproteobacteria</taxon>
        <taxon>Burkholderiales</taxon>
        <taxon>Burkholderiaceae</taxon>
        <taxon>Trinickia</taxon>
    </lineage>
</organism>
<name>A0A4U1HRY2_9BURK</name>
<dbReference type="AlphaFoldDB" id="A0A4U1HRY2"/>
<dbReference type="OrthoDB" id="9028383at2"/>
<evidence type="ECO:0000256" key="1">
    <source>
        <dbReference type="SAM" id="Phobius"/>
    </source>
</evidence>
<protein>
    <submittedName>
        <fullName evidence="2">Uncharacterized protein</fullName>
    </submittedName>
</protein>
<comment type="caution">
    <text evidence="2">The sequence shown here is derived from an EMBL/GenBank/DDBJ whole genome shotgun (WGS) entry which is preliminary data.</text>
</comment>
<reference evidence="2 3" key="1">
    <citation type="submission" date="2019-04" db="EMBL/GenBank/DDBJ databases">
        <title>Trinickia sp. 7GSK02, isolated from subtropical forest soil.</title>
        <authorList>
            <person name="Gao Z.-H."/>
            <person name="Qiu L.-H."/>
        </authorList>
    </citation>
    <scope>NUCLEOTIDE SEQUENCE [LARGE SCALE GENOMIC DNA]</scope>
    <source>
        <strain evidence="2 3">7GSK02</strain>
    </source>
</reference>
<keyword evidence="1" id="KW-0812">Transmembrane</keyword>
<accession>A0A4U1HRY2</accession>
<dbReference type="RefSeq" id="WP_136897947.1">
    <property type="nucleotide sequence ID" value="NZ_SWJE01000015.1"/>
</dbReference>
<dbReference type="EMBL" id="SWJE01000015">
    <property type="protein sequence ID" value="TKC83133.1"/>
    <property type="molecule type" value="Genomic_DNA"/>
</dbReference>
<evidence type="ECO:0000313" key="2">
    <source>
        <dbReference type="EMBL" id="TKC83133.1"/>
    </source>
</evidence>
<evidence type="ECO:0000313" key="3">
    <source>
        <dbReference type="Proteomes" id="UP000305539"/>
    </source>
</evidence>
<keyword evidence="1" id="KW-1133">Transmembrane helix</keyword>
<sequence length="88" mass="10117">MKRTIEIGCVIAWLLLATLALAYVWGRHPDAIPPPPLSFSLWLNDLFDAHDAETSADVDLYYMLIASFLFASLCTFVAWRIFKRLRTR</sequence>